<keyword evidence="1" id="KW-0812">Transmembrane</keyword>
<proteinExistence type="predicted"/>
<dbReference type="Gene3D" id="3.90.550.10">
    <property type="entry name" value="Spore Coat Polysaccharide Biosynthesis Protein SpsA, Chain A"/>
    <property type="match status" value="1"/>
</dbReference>
<keyword evidence="1" id="KW-1133">Transmembrane helix</keyword>
<keyword evidence="3" id="KW-0808">Transferase</keyword>
<dbReference type="Pfam" id="PF00535">
    <property type="entry name" value="Glycos_transf_2"/>
    <property type="match status" value="1"/>
</dbReference>
<dbReference type="GO" id="GO:0016758">
    <property type="term" value="F:hexosyltransferase activity"/>
    <property type="evidence" value="ECO:0007669"/>
    <property type="project" value="UniProtKB-ARBA"/>
</dbReference>
<name>A0AAU8FQQ9_9BACT</name>
<dbReference type="EC" id="2.4.-.-" evidence="3"/>
<evidence type="ECO:0000259" key="2">
    <source>
        <dbReference type="Pfam" id="PF00535"/>
    </source>
</evidence>
<feature type="transmembrane region" description="Helical" evidence="1">
    <location>
        <begin position="285"/>
        <end position="304"/>
    </location>
</feature>
<dbReference type="AlphaFoldDB" id="A0AAU8FQQ9"/>
<dbReference type="PANTHER" id="PTHR22916:SF3">
    <property type="entry name" value="UDP-GLCNAC:BETAGAL BETA-1,3-N-ACETYLGLUCOSAMINYLTRANSFERASE-LIKE PROTEIN 1"/>
    <property type="match status" value="1"/>
</dbReference>
<sequence length="308" mass="35364">MLNILIPTFNRSEFLLRNLEILSEIVTKGNFTDKISLVISDNCSTDNTYEEVVKFKARSVIDIDLYRQQTNIGLKDNVLFVLAKSTADYVMFLGDDDYINFDFLKECMDILTNNPDTTAIVPNCIPVSIHGEFVTGSRDVIGPSVKFSKGFDSVLQYSWKGHQMSGVVAKRRIAYEQYIKNGVDNIYPYIYFVSICGLQGSVFVIKNNPVYVTQPVQKKDWGYGPDGLINEIFDNYRKLPVSAVQRFKLEFRMLYIQNWRLLMYKREGFNAFLKAAFSIAFAKNASPLFTLSFPFILLLIKLRIKMDL</sequence>
<gene>
    <name evidence="3" type="ORF">ABV298_05235</name>
</gene>
<dbReference type="PANTHER" id="PTHR22916">
    <property type="entry name" value="GLYCOSYLTRANSFERASE"/>
    <property type="match status" value="1"/>
</dbReference>
<protein>
    <submittedName>
        <fullName evidence="3">Glycosyltransferase family A protein</fullName>
        <ecNumber evidence="3">2.4.-.-</ecNumber>
    </submittedName>
</protein>
<feature type="domain" description="Glycosyltransferase 2-like" evidence="2">
    <location>
        <begin position="4"/>
        <end position="120"/>
    </location>
</feature>
<accession>A0AAU8FQQ9</accession>
<dbReference type="RefSeq" id="WP_353721117.1">
    <property type="nucleotide sequence ID" value="NZ_CP159289.1"/>
</dbReference>
<dbReference type="InterPro" id="IPR001173">
    <property type="entry name" value="Glyco_trans_2-like"/>
</dbReference>
<dbReference type="SUPFAM" id="SSF53448">
    <property type="entry name" value="Nucleotide-diphospho-sugar transferases"/>
    <property type="match status" value="1"/>
</dbReference>
<evidence type="ECO:0000313" key="3">
    <source>
        <dbReference type="EMBL" id="XCH25820.1"/>
    </source>
</evidence>
<evidence type="ECO:0000256" key="1">
    <source>
        <dbReference type="SAM" id="Phobius"/>
    </source>
</evidence>
<keyword evidence="1" id="KW-0472">Membrane</keyword>
<dbReference type="CDD" id="cd00761">
    <property type="entry name" value="Glyco_tranf_GTA_type"/>
    <property type="match status" value="1"/>
</dbReference>
<reference evidence="3" key="1">
    <citation type="submission" date="2024-06" db="EMBL/GenBank/DDBJ databases">
        <title>Sequencing and assembly of the genome of Dyadobacter sp. strain 676, a symbiont of Cyamopsis tetragonoloba.</title>
        <authorList>
            <person name="Guro P."/>
            <person name="Sazanova A."/>
            <person name="Kuznetsova I."/>
            <person name="Belimov A."/>
            <person name="Safronova V."/>
        </authorList>
    </citation>
    <scope>NUCLEOTIDE SEQUENCE</scope>
    <source>
        <strain evidence="3">676</strain>
    </source>
</reference>
<dbReference type="EMBL" id="CP159289">
    <property type="protein sequence ID" value="XCH25820.1"/>
    <property type="molecule type" value="Genomic_DNA"/>
</dbReference>
<dbReference type="InterPro" id="IPR029044">
    <property type="entry name" value="Nucleotide-diphossugar_trans"/>
</dbReference>
<organism evidence="3">
    <name type="scientific">Dyadobacter sp. 676</name>
    <dbReference type="NCBI Taxonomy" id="3088362"/>
    <lineage>
        <taxon>Bacteria</taxon>
        <taxon>Pseudomonadati</taxon>
        <taxon>Bacteroidota</taxon>
        <taxon>Cytophagia</taxon>
        <taxon>Cytophagales</taxon>
        <taxon>Spirosomataceae</taxon>
        <taxon>Dyadobacter</taxon>
    </lineage>
</organism>
<keyword evidence="3" id="KW-0328">Glycosyltransferase</keyword>